<dbReference type="GO" id="GO:0000166">
    <property type="term" value="F:nucleotide binding"/>
    <property type="evidence" value="ECO:0007669"/>
    <property type="project" value="UniProtKB-KW"/>
</dbReference>
<dbReference type="NCBIfam" id="TIGR00300">
    <property type="entry name" value="TIGR00300 family protein"/>
    <property type="match status" value="1"/>
</dbReference>
<dbReference type="Pfam" id="PF21571">
    <property type="entry name" value="ArgZ-like_C_1st"/>
    <property type="match status" value="1"/>
</dbReference>
<comment type="cofactor">
    <cofactor evidence="1">
        <name>NAD(+)</name>
        <dbReference type="ChEBI" id="CHEBI:57540"/>
    </cofactor>
</comment>
<gene>
    <name evidence="9" type="ORF">ASZ90_014443</name>
</gene>
<keyword evidence="4" id="KW-0456">Lyase</keyword>
<dbReference type="InterPro" id="IPR005239">
    <property type="entry name" value="ArgZ/ArgE-like"/>
</dbReference>
<dbReference type="InterPro" id="IPR029035">
    <property type="entry name" value="DHS-like_NAD/FAD-binding_dom"/>
</dbReference>
<keyword evidence="3" id="KW-0520">NAD</keyword>
<organism evidence="9">
    <name type="scientific">hydrocarbon metagenome</name>
    <dbReference type="NCBI Taxonomy" id="938273"/>
    <lineage>
        <taxon>unclassified sequences</taxon>
        <taxon>metagenomes</taxon>
        <taxon>ecological metagenomes</taxon>
    </lineage>
</organism>
<dbReference type="InterPro" id="IPR048963">
    <property type="entry name" value="ArgZ/ArgE-like_C_2nd"/>
</dbReference>
<evidence type="ECO:0000313" key="9">
    <source>
        <dbReference type="EMBL" id="KUG15935.1"/>
    </source>
</evidence>
<name>A0A0W8F4Z3_9ZZZZ</name>
<dbReference type="Pfam" id="PF21570">
    <property type="entry name" value="ArgZ-like_C_2nd"/>
    <property type="match status" value="1"/>
</dbReference>
<feature type="domain" description="Arginine dihydrolase ArgZ/ArgE-like C-terminal second subdomain" evidence="7">
    <location>
        <begin position="190"/>
        <end position="400"/>
    </location>
</feature>
<evidence type="ECO:0000256" key="2">
    <source>
        <dbReference type="ARBA" id="ARBA00022741"/>
    </source>
</evidence>
<proteinExistence type="predicted"/>
<comment type="caution">
    <text evidence="9">The sequence shown here is derived from an EMBL/GenBank/DDBJ whole genome shotgun (WGS) entry which is preliminary data.</text>
</comment>
<evidence type="ECO:0000256" key="4">
    <source>
        <dbReference type="ARBA" id="ARBA00023239"/>
    </source>
</evidence>
<dbReference type="InterPro" id="IPR048964">
    <property type="entry name" value="ArgZ/ArgE-like_C_1st"/>
</dbReference>
<dbReference type="Pfam" id="PF04455">
    <property type="entry name" value="Saccharop_dh_N"/>
    <property type="match status" value="1"/>
</dbReference>
<accession>A0A0W8F4Z3</accession>
<reference evidence="9" key="1">
    <citation type="journal article" date="2015" name="Proc. Natl. Acad. Sci. U.S.A.">
        <title>Networks of energetic and metabolic interactions define dynamics in microbial communities.</title>
        <authorList>
            <person name="Embree M."/>
            <person name="Liu J.K."/>
            <person name="Al-Bassam M.M."/>
            <person name="Zengler K."/>
        </authorList>
    </citation>
    <scope>NUCLEOTIDE SEQUENCE</scope>
</reference>
<dbReference type="EC" id="4.3.1.12" evidence="5"/>
<evidence type="ECO:0000259" key="7">
    <source>
        <dbReference type="Pfam" id="PF21570"/>
    </source>
</evidence>
<keyword evidence="2" id="KW-0547">Nucleotide-binding</keyword>
<evidence type="ECO:0000256" key="5">
    <source>
        <dbReference type="ARBA" id="ARBA00066346"/>
    </source>
</evidence>
<dbReference type="GO" id="GO:0008473">
    <property type="term" value="F:ornithine cyclodeaminase activity"/>
    <property type="evidence" value="ECO:0007669"/>
    <property type="project" value="UniProtKB-EC"/>
</dbReference>
<dbReference type="AlphaFoldDB" id="A0A0W8F4Z3"/>
<feature type="domain" description="LOR/SDH bifunctional enzyme conserved" evidence="6">
    <location>
        <begin position="10"/>
        <end position="107"/>
    </location>
</feature>
<dbReference type="Gene3D" id="2.40.420.10">
    <property type="entry name" value="conserved putative lor/sdh protein from methanococcus maripaludis s2 domain"/>
    <property type="match status" value="1"/>
</dbReference>
<sequence>MGGVMRELAEIEMNGHLIDSQMLAKVLDKIMDMGGEFEIKNFRIGLKKNDTSYIQITVAGEDGYHLDRILLELHALGARMVEMVDVKTEIAPRDMVVPRGFYSTTNHPTYVRYQGTWVEVEHNHMDCLVVLEDGRAICTPIGHIKKGDRVVIGTAGVKVVPPERPRQKTYFEFMSNDVSSERPSCELVRQLAEEIVRTKKAGGKIAVVCGPALVHTGAAPSLAWLIREGYIDVLLAGNAVAVHDIERQLFGTSLGMNCEGNAISGGHRNHLYAISEIMASGSIKNAIAEGKLKGGIIYEAIKKGIPCILAGSIRDDGPLPEVITNTVEAKYAMDKALQGVEMTIMLGTMLHSIAVGNLLPSFVKTICIDINPATVTKLMDRGSAQAIGLVTDIGIFLPQLVKEIDGQEAHHENLLK</sequence>
<evidence type="ECO:0000259" key="8">
    <source>
        <dbReference type="Pfam" id="PF21571"/>
    </source>
</evidence>
<dbReference type="Gene3D" id="3.40.50.10690">
    <property type="entry name" value="putative lor/sdh protein like domains"/>
    <property type="match status" value="1"/>
</dbReference>
<dbReference type="SUPFAM" id="SSF52467">
    <property type="entry name" value="DHS-like NAD/FAD-binding domain"/>
    <property type="match status" value="1"/>
</dbReference>
<dbReference type="InterPro" id="IPR007545">
    <property type="entry name" value="LOR/SDH_bifunc_enz_cons_dom"/>
</dbReference>
<dbReference type="CDD" id="cd12144">
    <property type="entry name" value="SDH_N_domain"/>
    <property type="match status" value="1"/>
</dbReference>
<protein>
    <recommendedName>
        <fullName evidence="5">ornithine cyclodeaminase</fullName>
        <ecNumber evidence="5">4.3.1.12</ecNumber>
    </recommendedName>
</protein>
<dbReference type="EMBL" id="LNQE01001520">
    <property type="protein sequence ID" value="KUG15935.1"/>
    <property type="molecule type" value="Genomic_DNA"/>
</dbReference>
<evidence type="ECO:0000256" key="1">
    <source>
        <dbReference type="ARBA" id="ARBA00001911"/>
    </source>
</evidence>
<evidence type="ECO:0000259" key="6">
    <source>
        <dbReference type="Pfam" id="PF04455"/>
    </source>
</evidence>
<evidence type="ECO:0000256" key="3">
    <source>
        <dbReference type="ARBA" id="ARBA00023027"/>
    </source>
</evidence>
<feature type="domain" description="Arginine dihydrolase ArgZ/ArgE-like C-terminal first subdomain" evidence="8">
    <location>
        <begin position="108"/>
        <end position="187"/>
    </location>
</feature>